<sequence length="52" mass="5444">MLSVTSGIRITRHLTAVYHGAIMAGQLLLSVTSGTLITRHLTAVYHGAIIAG</sequence>
<gene>
    <name evidence="1" type="ORF">DPMN_106965</name>
</gene>
<keyword evidence="2" id="KW-1185">Reference proteome</keyword>
<name>A0A9D4K674_DREPO</name>
<organism evidence="1 2">
    <name type="scientific">Dreissena polymorpha</name>
    <name type="common">Zebra mussel</name>
    <name type="synonym">Mytilus polymorpha</name>
    <dbReference type="NCBI Taxonomy" id="45954"/>
    <lineage>
        <taxon>Eukaryota</taxon>
        <taxon>Metazoa</taxon>
        <taxon>Spiralia</taxon>
        <taxon>Lophotrochozoa</taxon>
        <taxon>Mollusca</taxon>
        <taxon>Bivalvia</taxon>
        <taxon>Autobranchia</taxon>
        <taxon>Heteroconchia</taxon>
        <taxon>Euheterodonta</taxon>
        <taxon>Imparidentia</taxon>
        <taxon>Neoheterodontei</taxon>
        <taxon>Myida</taxon>
        <taxon>Dreissenoidea</taxon>
        <taxon>Dreissenidae</taxon>
        <taxon>Dreissena</taxon>
    </lineage>
</organism>
<dbReference type="EMBL" id="JAIWYP010000004">
    <property type="protein sequence ID" value="KAH3833652.1"/>
    <property type="molecule type" value="Genomic_DNA"/>
</dbReference>
<accession>A0A9D4K674</accession>
<reference evidence="1" key="1">
    <citation type="journal article" date="2019" name="bioRxiv">
        <title>The Genome of the Zebra Mussel, Dreissena polymorpha: A Resource for Invasive Species Research.</title>
        <authorList>
            <person name="McCartney M.A."/>
            <person name="Auch B."/>
            <person name="Kono T."/>
            <person name="Mallez S."/>
            <person name="Zhang Y."/>
            <person name="Obille A."/>
            <person name="Becker A."/>
            <person name="Abrahante J.E."/>
            <person name="Garbe J."/>
            <person name="Badalamenti J.P."/>
            <person name="Herman A."/>
            <person name="Mangelson H."/>
            <person name="Liachko I."/>
            <person name="Sullivan S."/>
            <person name="Sone E.D."/>
            <person name="Koren S."/>
            <person name="Silverstein K.A.T."/>
            <person name="Beckman K.B."/>
            <person name="Gohl D.M."/>
        </authorList>
    </citation>
    <scope>NUCLEOTIDE SEQUENCE</scope>
    <source>
        <strain evidence="1">Duluth1</strain>
        <tissue evidence="1">Whole animal</tissue>
    </source>
</reference>
<dbReference type="AlphaFoldDB" id="A0A9D4K674"/>
<comment type="caution">
    <text evidence="1">The sequence shown here is derived from an EMBL/GenBank/DDBJ whole genome shotgun (WGS) entry which is preliminary data.</text>
</comment>
<proteinExistence type="predicted"/>
<reference evidence="1" key="2">
    <citation type="submission" date="2020-11" db="EMBL/GenBank/DDBJ databases">
        <authorList>
            <person name="McCartney M.A."/>
            <person name="Auch B."/>
            <person name="Kono T."/>
            <person name="Mallez S."/>
            <person name="Becker A."/>
            <person name="Gohl D.M."/>
            <person name="Silverstein K.A.T."/>
            <person name="Koren S."/>
            <person name="Bechman K.B."/>
            <person name="Herman A."/>
            <person name="Abrahante J.E."/>
            <person name="Garbe J."/>
        </authorList>
    </citation>
    <scope>NUCLEOTIDE SEQUENCE</scope>
    <source>
        <strain evidence="1">Duluth1</strain>
        <tissue evidence="1">Whole animal</tissue>
    </source>
</reference>
<evidence type="ECO:0000313" key="2">
    <source>
        <dbReference type="Proteomes" id="UP000828390"/>
    </source>
</evidence>
<protein>
    <submittedName>
        <fullName evidence="1">Uncharacterized protein</fullName>
    </submittedName>
</protein>
<dbReference type="Proteomes" id="UP000828390">
    <property type="component" value="Unassembled WGS sequence"/>
</dbReference>
<evidence type="ECO:0000313" key="1">
    <source>
        <dbReference type="EMBL" id="KAH3833652.1"/>
    </source>
</evidence>